<name>G0NDQ8_CAEBE</name>
<dbReference type="HOGENOM" id="CLU_3360187_0_0_1"/>
<dbReference type="AlphaFoldDB" id="G0NDQ8"/>
<gene>
    <name evidence="2" type="ORF">CAEBREN_25504</name>
</gene>
<evidence type="ECO:0000313" key="2">
    <source>
        <dbReference type="EMBL" id="EGT58484.1"/>
    </source>
</evidence>
<proteinExistence type="predicted"/>
<evidence type="ECO:0000313" key="3">
    <source>
        <dbReference type="Proteomes" id="UP000008068"/>
    </source>
</evidence>
<organism evidence="3">
    <name type="scientific">Caenorhabditis brenneri</name>
    <name type="common">Nematode worm</name>
    <dbReference type="NCBI Taxonomy" id="135651"/>
    <lineage>
        <taxon>Eukaryota</taxon>
        <taxon>Metazoa</taxon>
        <taxon>Ecdysozoa</taxon>
        <taxon>Nematoda</taxon>
        <taxon>Chromadorea</taxon>
        <taxon>Rhabditida</taxon>
        <taxon>Rhabditina</taxon>
        <taxon>Rhabditomorpha</taxon>
        <taxon>Rhabditoidea</taxon>
        <taxon>Rhabditidae</taxon>
        <taxon>Peloderinae</taxon>
        <taxon>Caenorhabditis</taxon>
    </lineage>
</organism>
<dbReference type="EMBL" id="GL379869">
    <property type="protein sequence ID" value="EGT58484.1"/>
    <property type="molecule type" value="Genomic_DNA"/>
</dbReference>
<dbReference type="InParanoid" id="G0NDQ8"/>
<accession>G0NDQ8</accession>
<sequence>MVSVYFQMKTDKDLFASLFSIALLVLVAIFYMKSSL</sequence>
<reference evidence="3" key="1">
    <citation type="submission" date="2011-07" db="EMBL/GenBank/DDBJ databases">
        <authorList>
            <consortium name="Caenorhabditis brenneri Sequencing and Analysis Consortium"/>
            <person name="Wilson R.K."/>
        </authorList>
    </citation>
    <scope>NUCLEOTIDE SEQUENCE [LARGE SCALE GENOMIC DNA]</scope>
    <source>
        <strain evidence="3">PB2801</strain>
    </source>
</reference>
<evidence type="ECO:0000256" key="1">
    <source>
        <dbReference type="SAM" id="Phobius"/>
    </source>
</evidence>
<keyword evidence="1" id="KW-1133">Transmembrane helix</keyword>
<keyword evidence="3" id="KW-1185">Reference proteome</keyword>
<dbReference type="Proteomes" id="UP000008068">
    <property type="component" value="Unassembled WGS sequence"/>
</dbReference>
<keyword evidence="1" id="KW-0812">Transmembrane</keyword>
<protein>
    <submittedName>
        <fullName evidence="2">Uncharacterized protein</fullName>
    </submittedName>
</protein>
<keyword evidence="1" id="KW-0472">Membrane</keyword>
<feature type="transmembrane region" description="Helical" evidence="1">
    <location>
        <begin position="14"/>
        <end position="32"/>
    </location>
</feature>